<name>A0A183U875_TOXCA</name>
<dbReference type="AlphaFoldDB" id="A0A183U875"/>
<evidence type="ECO:0000313" key="3">
    <source>
        <dbReference type="WBParaSite" id="TCNE_0000469501-mRNA-1"/>
    </source>
</evidence>
<keyword evidence="2" id="KW-1185">Reference proteome</keyword>
<dbReference type="EMBL" id="UYWY01008663">
    <property type="protein sequence ID" value="VDM31719.1"/>
    <property type="molecule type" value="Genomic_DNA"/>
</dbReference>
<evidence type="ECO:0000313" key="1">
    <source>
        <dbReference type="EMBL" id="VDM31719.1"/>
    </source>
</evidence>
<organism evidence="2 3">
    <name type="scientific">Toxocara canis</name>
    <name type="common">Canine roundworm</name>
    <dbReference type="NCBI Taxonomy" id="6265"/>
    <lineage>
        <taxon>Eukaryota</taxon>
        <taxon>Metazoa</taxon>
        <taxon>Ecdysozoa</taxon>
        <taxon>Nematoda</taxon>
        <taxon>Chromadorea</taxon>
        <taxon>Rhabditida</taxon>
        <taxon>Spirurina</taxon>
        <taxon>Ascaridomorpha</taxon>
        <taxon>Ascaridoidea</taxon>
        <taxon>Toxocaridae</taxon>
        <taxon>Toxocara</taxon>
    </lineage>
</organism>
<sequence length="98" mass="10969">MIKLKFLGIFQDFQFRALRRVRLFTETMGVHGEKVLSSLITTSSHFGITVVGIPNGELISLRTIDIHSLEATDSNRDIEVTDIRLKTSILPGSEVRIA</sequence>
<dbReference type="Proteomes" id="UP000050794">
    <property type="component" value="Unassembled WGS sequence"/>
</dbReference>
<reference evidence="3" key="1">
    <citation type="submission" date="2016-06" db="UniProtKB">
        <authorList>
            <consortium name="WormBaseParasite"/>
        </authorList>
    </citation>
    <scope>IDENTIFICATION</scope>
</reference>
<gene>
    <name evidence="1" type="ORF">TCNE_LOCUS4695</name>
</gene>
<protein>
    <submittedName>
        <fullName evidence="3">ACT domain-containing protein</fullName>
    </submittedName>
</protein>
<proteinExistence type="predicted"/>
<accession>A0A183U875</accession>
<dbReference type="WBParaSite" id="TCNE_0000469501-mRNA-1">
    <property type="protein sequence ID" value="TCNE_0000469501-mRNA-1"/>
    <property type="gene ID" value="TCNE_0000469501"/>
</dbReference>
<evidence type="ECO:0000313" key="2">
    <source>
        <dbReference type="Proteomes" id="UP000050794"/>
    </source>
</evidence>
<reference evidence="1 2" key="2">
    <citation type="submission" date="2018-11" db="EMBL/GenBank/DDBJ databases">
        <authorList>
            <consortium name="Pathogen Informatics"/>
        </authorList>
    </citation>
    <scope>NUCLEOTIDE SEQUENCE [LARGE SCALE GENOMIC DNA]</scope>
</reference>